<reference evidence="1 2" key="1">
    <citation type="journal article" date="2021" name="Environ. Microbiol.">
        <title>New insights into the diversity and evolution of the archaeal mobilome from three complete genomes of Saccharolobus shibatae.</title>
        <authorList>
            <person name="Medvedeva S."/>
            <person name="Brandt D."/>
            <person name="Cvirkaite-Krupovic V."/>
            <person name="Liu Y."/>
            <person name="Severinov K."/>
            <person name="Ishino S."/>
            <person name="Ishino Y."/>
            <person name="Prangishvili D."/>
            <person name="Kalinowski J."/>
            <person name="Krupovic M."/>
        </authorList>
    </citation>
    <scope>NUCLEOTIDE SEQUENCE [LARGE SCALE GENOMIC DNA]</scope>
    <source>
        <strain evidence="1 2">S38A</strain>
    </source>
</reference>
<evidence type="ECO:0000313" key="2">
    <source>
        <dbReference type="Proteomes" id="UP000694036"/>
    </source>
</evidence>
<gene>
    <name evidence="1" type="ORF">J5U22_00574</name>
</gene>
<dbReference type="GeneID" id="65556023"/>
<keyword evidence="2" id="KW-1185">Reference proteome</keyword>
<dbReference type="EMBL" id="CP077713">
    <property type="protein sequence ID" value="QXJ34029.1"/>
    <property type="molecule type" value="Genomic_DNA"/>
</dbReference>
<proteinExistence type="predicted"/>
<name>A0A8F5BZ25_9CREN</name>
<dbReference type="Proteomes" id="UP000694036">
    <property type="component" value="Chromosome"/>
</dbReference>
<sequence>MKGYYIATVVVISALTSLLAIYSMNFSLSESISANANIIDSFITVNGNYTIIRNVYDFTVTVYYGNYTTILYPGQSVSFPYHQGSLILKANGFEEVVEVK</sequence>
<accession>A0A8F5BZ25</accession>
<evidence type="ECO:0000313" key="1">
    <source>
        <dbReference type="EMBL" id="QXJ34029.1"/>
    </source>
</evidence>
<protein>
    <submittedName>
        <fullName evidence="1">Uncharacterized protein</fullName>
    </submittedName>
</protein>
<dbReference type="AlphaFoldDB" id="A0A8F5BZ25"/>
<dbReference type="RefSeq" id="WP_218259385.1">
    <property type="nucleotide sequence ID" value="NZ_CP077713.1"/>
</dbReference>
<organism evidence="1 2">
    <name type="scientific">Saccharolobus shibatae</name>
    <dbReference type="NCBI Taxonomy" id="2286"/>
    <lineage>
        <taxon>Archaea</taxon>
        <taxon>Thermoproteota</taxon>
        <taxon>Thermoprotei</taxon>
        <taxon>Sulfolobales</taxon>
        <taxon>Sulfolobaceae</taxon>
        <taxon>Saccharolobus</taxon>
    </lineage>
</organism>